<dbReference type="InterPro" id="IPR052987">
    <property type="entry name" value="Chloroplast_AMP-bd_Enzymes"/>
</dbReference>
<dbReference type="Pfam" id="PF23562">
    <property type="entry name" value="AMP-binding_C_3"/>
    <property type="match status" value="1"/>
</dbReference>
<reference evidence="2 3" key="1">
    <citation type="submission" date="2019-10" db="EMBL/GenBank/DDBJ databases">
        <title>Extracellular Electron Transfer in a Candidatus Methanoperedens spp. Enrichment Culture.</title>
        <authorList>
            <person name="Berger S."/>
            <person name="Rangel Shaw D."/>
            <person name="Berben T."/>
            <person name="In 'T Zandt M."/>
            <person name="Frank J."/>
            <person name="Reimann J."/>
            <person name="Jetten M.S.M."/>
            <person name="Welte C.U."/>
        </authorList>
    </citation>
    <scope>NUCLEOTIDE SEQUENCE [LARGE SCALE GENOMIC DNA]</scope>
    <source>
        <strain evidence="2">SB12</strain>
    </source>
</reference>
<gene>
    <name evidence="2" type="ORF">F9K24_18945</name>
</gene>
<dbReference type="GO" id="GO:0016874">
    <property type="term" value="F:ligase activity"/>
    <property type="evidence" value="ECO:0007669"/>
    <property type="project" value="UniProtKB-KW"/>
</dbReference>
<dbReference type="AlphaFoldDB" id="A0A833GY86"/>
<organism evidence="2 3">
    <name type="scientific">Leptonema illini</name>
    <dbReference type="NCBI Taxonomy" id="183"/>
    <lineage>
        <taxon>Bacteria</taxon>
        <taxon>Pseudomonadati</taxon>
        <taxon>Spirochaetota</taxon>
        <taxon>Spirochaetia</taxon>
        <taxon>Leptospirales</taxon>
        <taxon>Leptospiraceae</taxon>
        <taxon>Leptonema</taxon>
    </lineage>
</organism>
<evidence type="ECO:0000259" key="1">
    <source>
        <dbReference type="Pfam" id="PF00501"/>
    </source>
</evidence>
<dbReference type="InterPro" id="IPR020845">
    <property type="entry name" value="AMP-binding_CS"/>
</dbReference>
<dbReference type="PANTHER" id="PTHR43813">
    <property type="entry name" value="ACYL-ACTIVATING ENZYME 16, CHLOROPLASTIC-RELATED"/>
    <property type="match status" value="1"/>
</dbReference>
<comment type="caution">
    <text evidence="2">The sequence shown here is derived from an EMBL/GenBank/DDBJ whole genome shotgun (WGS) entry which is preliminary data.</text>
</comment>
<dbReference type="SUPFAM" id="SSF56801">
    <property type="entry name" value="Acetyl-CoA synthetase-like"/>
    <property type="match status" value="1"/>
</dbReference>
<evidence type="ECO:0000313" key="3">
    <source>
        <dbReference type="Proteomes" id="UP000460298"/>
    </source>
</evidence>
<dbReference type="EMBL" id="WBUI01000027">
    <property type="protein sequence ID" value="KAB2929706.1"/>
    <property type="molecule type" value="Genomic_DNA"/>
</dbReference>
<dbReference type="InterPro" id="IPR000873">
    <property type="entry name" value="AMP-dep_synth/lig_dom"/>
</dbReference>
<dbReference type="PANTHER" id="PTHR43813:SF1">
    <property type="entry name" value="ACYL-ACTIVATING ENZYME 16, CHLOROPLASTIC-RELATED"/>
    <property type="match status" value="1"/>
</dbReference>
<accession>A0A833GY86</accession>
<dbReference type="InterPro" id="IPR042099">
    <property type="entry name" value="ANL_N_sf"/>
</dbReference>
<sequence length="637" mass="71051">MVTVNMKAKNLAEMYREAAEKFGDRPAFATRDKNKVYHPVSFGEVYERGINLATALIDLGVQARDHIGLLADNRLEWIIADYGVLLTGAADVPRGTDVTDADITYILPHSDAKVCFVENKAVLEKIEKNQSQLPNLKTIIMMDRETPVSGGVLSMYDLIEKGKKLREQGDRRAEERIAQVKEDDLFTLIYTSGTTGAPKGVMLTHANMVSQVLNMPSDINLTPSDRIVSILPVWHVFERVFEMLAISRGVCTYYTNIRNIREDLAIVRPTFMASAPRLWENIYQGILAKVEGGPAVRRALFNAAYYCSRNFKGAVRFLSSRQLDTHGRNPGISLLLGLWNILRLFSFLIPNLLLDLIVLKKIRAATGGVLRGSVSGGGALPIHVDEFFNNIGIPVLEGYGMTETSPVLAVRTYKRLVPGTVGPIWPNTELRLIDIANGQVLYSTEAGSPQRRGVKGEIHVRGPQVMKGYYKNPEATNKVLKDGWMNTGDLGMITFNNCLKIVGRSKETVVLLGGENVEPVPIENRLLESPFIAQCMVVGQDKKYLSAIVVPSVDHLKDYGASTEDLAKNAEVQRLIRDEVKKLISNEAGFKSFEKIVDVRILPKAFEVGDELTNLFKIKRHVVTEKYRDLIESMYRE</sequence>
<dbReference type="Proteomes" id="UP000460298">
    <property type="component" value="Unassembled WGS sequence"/>
</dbReference>
<proteinExistence type="predicted"/>
<evidence type="ECO:0000313" key="2">
    <source>
        <dbReference type="EMBL" id="KAB2929706.1"/>
    </source>
</evidence>
<keyword evidence="2" id="KW-0436">Ligase</keyword>
<feature type="domain" description="AMP-dependent synthetase/ligase" evidence="1">
    <location>
        <begin position="16"/>
        <end position="470"/>
    </location>
</feature>
<dbReference type="InterPro" id="IPR045851">
    <property type="entry name" value="AMP-bd_C_sf"/>
</dbReference>
<dbReference type="Gene3D" id="3.30.300.30">
    <property type="match status" value="1"/>
</dbReference>
<protein>
    <submittedName>
        <fullName evidence="2">Long-chain fatty acid--CoA ligase</fullName>
    </submittedName>
</protein>
<dbReference type="Pfam" id="PF00501">
    <property type="entry name" value="AMP-binding"/>
    <property type="match status" value="1"/>
</dbReference>
<dbReference type="PROSITE" id="PS00455">
    <property type="entry name" value="AMP_BINDING"/>
    <property type="match status" value="1"/>
</dbReference>
<name>A0A833GY86_9LEPT</name>
<dbReference type="Gene3D" id="3.40.50.12780">
    <property type="entry name" value="N-terminal domain of ligase-like"/>
    <property type="match status" value="2"/>
</dbReference>